<dbReference type="Gene3D" id="3.40.630.30">
    <property type="match status" value="1"/>
</dbReference>
<dbReference type="Pfam" id="PF00583">
    <property type="entry name" value="Acetyltransf_1"/>
    <property type="match status" value="1"/>
</dbReference>
<dbReference type="EMBL" id="JBEPMB010000002">
    <property type="protein sequence ID" value="MET3613435.1"/>
    <property type="molecule type" value="Genomic_DNA"/>
</dbReference>
<evidence type="ECO:0000313" key="5">
    <source>
        <dbReference type="Proteomes" id="UP001549047"/>
    </source>
</evidence>
<dbReference type="EC" id="2.3.1.267" evidence="4"/>
<dbReference type="PROSITE" id="PS51186">
    <property type="entry name" value="GNAT"/>
    <property type="match status" value="1"/>
</dbReference>
<keyword evidence="1 4" id="KW-0808">Transferase</keyword>
<sequence>MLEKFFSRKVEFDILPMQATHCRAASVIHGERFSRGWSDGEFHDLLGQDTVGGHVALQTGIAPHEGVAGFVLSRTAAGEAEILSIGVHARVARQGLGWRLMRAALADIVARDAATVFLEVDETNTAARALYSKLGFRKVAERPAYYAGPDGKKTTAHVMRLDLNLSRNSRSAKP</sequence>
<comment type="caution">
    <text evidence="4">The sequence shown here is derived from an EMBL/GenBank/DDBJ whole genome shotgun (WGS) entry which is preliminary data.</text>
</comment>
<proteinExistence type="predicted"/>
<dbReference type="Proteomes" id="UP001549047">
    <property type="component" value="Unassembled WGS sequence"/>
</dbReference>
<dbReference type="PANTHER" id="PTHR43420:SF12">
    <property type="entry name" value="N-ACETYLTRANSFERASE DOMAIN-CONTAINING PROTEIN"/>
    <property type="match status" value="1"/>
</dbReference>
<keyword evidence="2 4" id="KW-0012">Acyltransferase</keyword>
<gene>
    <name evidence="4" type="ORF">ABID16_001764</name>
</gene>
<keyword evidence="5" id="KW-1185">Reference proteome</keyword>
<dbReference type="InterPro" id="IPR050680">
    <property type="entry name" value="YpeA/RimI_acetyltransf"/>
</dbReference>
<protein>
    <submittedName>
        <fullName evidence="4">Ribosomal-protein-alanine N-acetyltransferase</fullName>
        <ecNumber evidence="4">2.3.1.267</ecNumber>
    </submittedName>
</protein>
<evidence type="ECO:0000313" key="4">
    <source>
        <dbReference type="EMBL" id="MET3613435.1"/>
    </source>
</evidence>
<evidence type="ECO:0000259" key="3">
    <source>
        <dbReference type="PROSITE" id="PS51186"/>
    </source>
</evidence>
<organism evidence="4 5">
    <name type="scientific">Rhizobium aquaticum</name>
    <dbReference type="NCBI Taxonomy" id="1549636"/>
    <lineage>
        <taxon>Bacteria</taxon>
        <taxon>Pseudomonadati</taxon>
        <taxon>Pseudomonadota</taxon>
        <taxon>Alphaproteobacteria</taxon>
        <taxon>Hyphomicrobiales</taxon>
        <taxon>Rhizobiaceae</taxon>
        <taxon>Rhizobium/Agrobacterium group</taxon>
        <taxon>Rhizobium</taxon>
    </lineage>
</organism>
<dbReference type="CDD" id="cd04301">
    <property type="entry name" value="NAT_SF"/>
    <property type="match status" value="1"/>
</dbReference>
<dbReference type="GO" id="GO:0008999">
    <property type="term" value="F:protein-N-terminal-alanine acetyltransferase activity"/>
    <property type="evidence" value="ECO:0007669"/>
    <property type="project" value="UniProtKB-EC"/>
</dbReference>
<dbReference type="InterPro" id="IPR016181">
    <property type="entry name" value="Acyl_CoA_acyltransferase"/>
</dbReference>
<dbReference type="PANTHER" id="PTHR43420">
    <property type="entry name" value="ACETYLTRANSFERASE"/>
    <property type="match status" value="1"/>
</dbReference>
<dbReference type="InterPro" id="IPR000182">
    <property type="entry name" value="GNAT_dom"/>
</dbReference>
<accession>A0ABV2IY77</accession>
<evidence type="ECO:0000256" key="2">
    <source>
        <dbReference type="ARBA" id="ARBA00023315"/>
    </source>
</evidence>
<reference evidence="4 5" key="1">
    <citation type="submission" date="2024-06" db="EMBL/GenBank/DDBJ databases">
        <title>Genomic Encyclopedia of Type Strains, Phase IV (KMG-IV): sequencing the most valuable type-strain genomes for metagenomic binning, comparative biology and taxonomic classification.</title>
        <authorList>
            <person name="Goeker M."/>
        </authorList>
    </citation>
    <scope>NUCLEOTIDE SEQUENCE [LARGE SCALE GENOMIC DNA]</scope>
    <source>
        <strain evidence="4 5">DSM 29780</strain>
    </source>
</reference>
<dbReference type="RefSeq" id="WP_354555974.1">
    <property type="nucleotide sequence ID" value="NZ_JBEPMB010000002.1"/>
</dbReference>
<name>A0ABV2IY77_9HYPH</name>
<evidence type="ECO:0000256" key="1">
    <source>
        <dbReference type="ARBA" id="ARBA00022679"/>
    </source>
</evidence>
<dbReference type="SUPFAM" id="SSF55729">
    <property type="entry name" value="Acyl-CoA N-acyltransferases (Nat)"/>
    <property type="match status" value="1"/>
</dbReference>
<feature type="domain" description="N-acetyltransferase" evidence="3">
    <location>
        <begin position="12"/>
        <end position="164"/>
    </location>
</feature>